<organism evidence="1 2">
    <name type="scientific">Viridibacillus soli</name>
    <dbReference type="NCBI Taxonomy" id="2798301"/>
    <lineage>
        <taxon>Bacteria</taxon>
        <taxon>Bacillati</taxon>
        <taxon>Bacillota</taxon>
        <taxon>Bacilli</taxon>
        <taxon>Bacillales</taxon>
        <taxon>Caryophanaceae</taxon>
        <taxon>Viridibacillus</taxon>
    </lineage>
</organism>
<proteinExistence type="predicted"/>
<name>A0ABS1HAB1_9BACL</name>
<keyword evidence="2" id="KW-1185">Reference proteome</keyword>
<evidence type="ECO:0000313" key="2">
    <source>
        <dbReference type="Proteomes" id="UP000618943"/>
    </source>
</evidence>
<dbReference type="RefSeq" id="WP_200749825.1">
    <property type="nucleotide sequence ID" value="NZ_JAEOAH010000028.1"/>
</dbReference>
<sequence length="133" mass="15315">MIFEMTIQIRVTNISEGQKRYGSLLKKKPDFIPHEGFAEWELIPGCWLQVAEGIPSEGSGPLRLTVKDIEAEKERVVKELNIENFKIYSREEVSAKWGTFSDPWGNHIGFFEYVDKVEQNERIKTILGLTEAL</sequence>
<evidence type="ECO:0000313" key="1">
    <source>
        <dbReference type="EMBL" id="MBK3496352.1"/>
    </source>
</evidence>
<dbReference type="Proteomes" id="UP000618943">
    <property type="component" value="Unassembled WGS sequence"/>
</dbReference>
<gene>
    <name evidence="1" type="ORF">JFL43_16090</name>
</gene>
<dbReference type="Gene3D" id="3.10.180.10">
    <property type="entry name" value="2,3-Dihydroxybiphenyl 1,2-Dioxygenase, domain 1"/>
    <property type="match status" value="1"/>
</dbReference>
<accession>A0ABS1HAB1</accession>
<reference evidence="1 2" key="1">
    <citation type="submission" date="2020-12" db="EMBL/GenBank/DDBJ databases">
        <title>YIM B01967 draft genome.</title>
        <authorList>
            <person name="Yan X."/>
        </authorList>
    </citation>
    <scope>NUCLEOTIDE SEQUENCE [LARGE SCALE GENOMIC DNA]</scope>
    <source>
        <strain evidence="1 2">YIM B01967</strain>
    </source>
</reference>
<dbReference type="SUPFAM" id="SSF54593">
    <property type="entry name" value="Glyoxalase/Bleomycin resistance protein/Dihydroxybiphenyl dioxygenase"/>
    <property type="match status" value="1"/>
</dbReference>
<comment type="caution">
    <text evidence="1">The sequence shown here is derived from an EMBL/GenBank/DDBJ whole genome shotgun (WGS) entry which is preliminary data.</text>
</comment>
<dbReference type="InterPro" id="IPR029068">
    <property type="entry name" value="Glyas_Bleomycin-R_OHBP_Dase"/>
</dbReference>
<dbReference type="EMBL" id="JAEOAH010000028">
    <property type="protein sequence ID" value="MBK3496352.1"/>
    <property type="molecule type" value="Genomic_DNA"/>
</dbReference>
<protein>
    <submittedName>
        <fullName evidence="1">VOC family protein</fullName>
    </submittedName>
</protein>